<feature type="transmembrane region" description="Helical" evidence="7">
    <location>
        <begin position="208"/>
        <end position="229"/>
    </location>
</feature>
<dbReference type="PANTHER" id="PTHR35007:SF4">
    <property type="entry name" value="CONSERVED TRANSMEMBRANE PROTEIN-RELATED"/>
    <property type="match status" value="1"/>
</dbReference>
<evidence type="ECO:0000313" key="10">
    <source>
        <dbReference type="Proteomes" id="UP000315628"/>
    </source>
</evidence>
<evidence type="ECO:0000256" key="2">
    <source>
        <dbReference type="ARBA" id="ARBA00022475"/>
    </source>
</evidence>
<evidence type="ECO:0000259" key="8">
    <source>
        <dbReference type="Pfam" id="PF00482"/>
    </source>
</evidence>
<dbReference type="Pfam" id="PF00482">
    <property type="entry name" value="T2SSF"/>
    <property type="match status" value="1"/>
</dbReference>
<keyword evidence="2" id="KW-1003">Cell membrane</keyword>
<dbReference type="GO" id="GO:0005886">
    <property type="term" value="C:plasma membrane"/>
    <property type="evidence" value="ECO:0007669"/>
    <property type="project" value="UniProtKB-SubCell"/>
</dbReference>
<dbReference type="InterPro" id="IPR042094">
    <property type="entry name" value="T2SS_GspF_sf"/>
</dbReference>
<dbReference type="Proteomes" id="UP000315628">
    <property type="component" value="Unassembled WGS sequence"/>
</dbReference>
<evidence type="ECO:0000313" key="9">
    <source>
        <dbReference type="EMBL" id="TWD15717.1"/>
    </source>
</evidence>
<keyword evidence="4 7" id="KW-1133">Transmembrane helix</keyword>
<organism evidence="9 10">
    <name type="scientific">Marihabitans asiaticum</name>
    <dbReference type="NCBI Taxonomy" id="415218"/>
    <lineage>
        <taxon>Bacteria</taxon>
        <taxon>Bacillati</taxon>
        <taxon>Actinomycetota</taxon>
        <taxon>Actinomycetes</taxon>
        <taxon>Micrococcales</taxon>
        <taxon>Intrasporangiaceae</taxon>
        <taxon>Marihabitans</taxon>
    </lineage>
</organism>
<comment type="subcellular location">
    <subcellularLocation>
        <location evidence="1">Cell membrane</location>
        <topology evidence="1">Multi-pass membrane protein</topology>
    </subcellularLocation>
</comment>
<dbReference type="PANTHER" id="PTHR35007">
    <property type="entry name" value="INTEGRAL MEMBRANE PROTEIN-RELATED"/>
    <property type="match status" value="1"/>
</dbReference>
<dbReference type="EMBL" id="VIUW01000002">
    <property type="protein sequence ID" value="TWD15717.1"/>
    <property type="molecule type" value="Genomic_DNA"/>
</dbReference>
<proteinExistence type="predicted"/>
<reference evidence="9 10" key="1">
    <citation type="submission" date="2019-06" db="EMBL/GenBank/DDBJ databases">
        <title>Sequencing the genomes of 1000 actinobacteria strains.</title>
        <authorList>
            <person name="Klenk H.-P."/>
        </authorList>
    </citation>
    <scope>NUCLEOTIDE SEQUENCE [LARGE SCALE GENOMIC DNA]</scope>
    <source>
        <strain evidence="9 10">DSM 18935</strain>
    </source>
</reference>
<accession>A0A560WDI1</accession>
<gene>
    <name evidence="9" type="ORF">FB557_1239</name>
</gene>
<keyword evidence="3 7" id="KW-0812">Transmembrane</keyword>
<feature type="compositionally biased region" description="Low complexity" evidence="6">
    <location>
        <begin position="31"/>
        <end position="52"/>
    </location>
</feature>
<feature type="domain" description="Type II secretion system protein GspF" evidence="8">
    <location>
        <begin position="69"/>
        <end position="189"/>
    </location>
</feature>
<evidence type="ECO:0000256" key="3">
    <source>
        <dbReference type="ARBA" id="ARBA00022692"/>
    </source>
</evidence>
<feature type="region of interest" description="Disordered" evidence="6">
    <location>
        <begin position="24"/>
        <end position="52"/>
    </location>
</feature>
<feature type="transmembrane region" description="Helical" evidence="7">
    <location>
        <begin position="175"/>
        <end position="196"/>
    </location>
</feature>
<protein>
    <submittedName>
        <fullName evidence="9">Type II secretion system (T2SS) protein F</fullName>
    </submittedName>
</protein>
<dbReference type="InterPro" id="IPR018076">
    <property type="entry name" value="T2SS_GspF_dom"/>
</dbReference>
<dbReference type="Gene3D" id="1.20.81.30">
    <property type="entry name" value="Type II secretion system (T2SS), domain F"/>
    <property type="match status" value="1"/>
</dbReference>
<sequence>MWVLALLTLAATVWPVAVPNRPGRGRLASDTRLTSPLRSTSTRSGKLPSRLSRLRRSPSMTAADIADAAELLAMGLRSGAPPVRAVEVVLPDCPDAVTPLLRSLAEDLRRGESVEPTLSDWTQRHPELAPVSAAWALSERVGVALAPALDQAARSSREIVQARRRVEAAGAGARATMWLLTALPMVGLGAAVLLGVTPAVLVGEPAGLVSIAVGVLLTGVGWTVSTIIVRRATRPGVG</sequence>
<evidence type="ECO:0000256" key="4">
    <source>
        <dbReference type="ARBA" id="ARBA00022989"/>
    </source>
</evidence>
<dbReference type="AlphaFoldDB" id="A0A560WDI1"/>
<comment type="caution">
    <text evidence="9">The sequence shown here is derived from an EMBL/GenBank/DDBJ whole genome shotgun (WGS) entry which is preliminary data.</text>
</comment>
<name>A0A560WDI1_9MICO</name>
<evidence type="ECO:0000256" key="5">
    <source>
        <dbReference type="ARBA" id="ARBA00023136"/>
    </source>
</evidence>
<keyword evidence="10" id="KW-1185">Reference proteome</keyword>
<evidence type="ECO:0000256" key="6">
    <source>
        <dbReference type="SAM" id="MobiDB-lite"/>
    </source>
</evidence>
<evidence type="ECO:0000256" key="7">
    <source>
        <dbReference type="SAM" id="Phobius"/>
    </source>
</evidence>
<keyword evidence="5 7" id="KW-0472">Membrane</keyword>
<evidence type="ECO:0000256" key="1">
    <source>
        <dbReference type="ARBA" id="ARBA00004651"/>
    </source>
</evidence>